<dbReference type="Proteomes" id="UP000673691">
    <property type="component" value="Unassembled WGS sequence"/>
</dbReference>
<accession>A0A8H7ZQ34</accession>
<keyword evidence="5" id="KW-1185">Reference proteome</keyword>
<organism evidence="4 5">
    <name type="scientific">Olpidium bornovanus</name>
    <dbReference type="NCBI Taxonomy" id="278681"/>
    <lineage>
        <taxon>Eukaryota</taxon>
        <taxon>Fungi</taxon>
        <taxon>Fungi incertae sedis</taxon>
        <taxon>Olpidiomycota</taxon>
        <taxon>Olpidiomycotina</taxon>
        <taxon>Olpidiomycetes</taxon>
        <taxon>Olpidiales</taxon>
        <taxon>Olpidiaceae</taxon>
        <taxon>Olpidium</taxon>
    </lineage>
</organism>
<dbReference type="Gene3D" id="3.40.50.720">
    <property type="entry name" value="NAD(P)-binding Rossmann-like Domain"/>
    <property type="match status" value="1"/>
</dbReference>
<gene>
    <name evidence="4" type="ORF">BJ554DRAFT_2664</name>
</gene>
<dbReference type="GO" id="GO:0051287">
    <property type="term" value="F:NAD binding"/>
    <property type="evidence" value="ECO:0007669"/>
    <property type="project" value="InterPro"/>
</dbReference>
<evidence type="ECO:0000259" key="3">
    <source>
        <dbReference type="Pfam" id="PF02826"/>
    </source>
</evidence>
<dbReference type="GO" id="GO:0005829">
    <property type="term" value="C:cytosol"/>
    <property type="evidence" value="ECO:0007669"/>
    <property type="project" value="TreeGrafter"/>
</dbReference>
<feature type="non-terminal residue" evidence="4">
    <location>
        <position position="1"/>
    </location>
</feature>
<dbReference type="OrthoDB" id="9991913at2759"/>
<evidence type="ECO:0000313" key="5">
    <source>
        <dbReference type="Proteomes" id="UP000673691"/>
    </source>
</evidence>
<dbReference type="Pfam" id="PF02826">
    <property type="entry name" value="2-Hacid_dh_C"/>
    <property type="match status" value="1"/>
</dbReference>
<protein>
    <recommendedName>
        <fullName evidence="3">D-isomer specific 2-hydroxyacid dehydrogenase NAD-binding domain-containing protein</fullName>
    </recommendedName>
</protein>
<dbReference type="PANTHER" id="PTHR10996:SF178">
    <property type="entry name" value="2-HYDROXYACID DEHYDROGENASE YGL185C-RELATED"/>
    <property type="match status" value="1"/>
</dbReference>
<dbReference type="PANTHER" id="PTHR10996">
    <property type="entry name" value="2-HYDROXYACID DEHYDROGENASE-RELATED"/>
    <property type="match status" value="1"/>
</dbReference>
<feature type="domain" description="D-isomer specific 2-hydroxyacid dehydrogenase NAD-binding" evidence="3">
    <location>
        <begin position="1"/>
        <end position="51"/>
    </location>
</feature>
<dbReference type="EMBL" id="JAEFCI010010227">
    <property type="protein sequence ID" value="KAG5457349.1"/>
    <property type="molecule type" value="Genomic_DNA"/>
</dbReference>
<keyword evidence="2" id="KW-0520">NAD</keyword>
<evidence type="ECO:0000256" key="1">
    <source>
        <dbReference type="ARBA" id="ARBA00023002"/>
    </source>
</evidence>
<sequence length="80" mass="8208">RGAIVVTAALVKALKEKWIGSAGIDVVDPEPIGADHPLNSLSNCVILPHVGSGENLHLSGAVFSVADPVRVFVLPCGVGR</sequence>
<dbReference type="SUPFAM" id="SSF51735">
    <property type="entry name" value="NAD(P)-binding Rossmann-fold domains"/>
    <property type="match status" value="1"/>
</dbReference>
<name>A0A8H7ZQ34_9FUNG</name>
<dbReference type="AlphaFoldDB" id="A0A8H7ZQ34"/>
<dbReference type="InterPro" id="IPR006140">
    <property type="entry name" value="D-isomer_DH_NAD-bd"/>
</dbReference>
<dbReference type="InterPro" id="IPR036291">
    <property type="entry name" value="NAD(P)-bd_dom_sf"/>
</dbReference>
<dbReference type="GO" id="GO:0030267">
    <property type="term" value="F:glyoxylate reductase (NADPH) activity"/>
    <property type="evidence" value="ECO:0007669"/>
    <property type="project" value="TreeGrafter"/>
</dbReference>
<evidence type="ECO:0000313" key="4">
    <source>
        <dbReference type="EMBL" id="KAG5457349.1"/>
    </source>
</evidence>
<reference evidence="4 5" key="1">
    <citation type="journal article" name="Sci. Rep.">
        <title>Genome-scale phylogenetic analyses confirm Olpidium as the closest living zoosporic fungus to the non-flagellated, terrestrial fungi.</title>
        <authorList>
            <person name="Chang Y."/>
            <person name="Rochon D."/>
            <person name="Sekimoto S."/>
            <person name="Wang Y."/>
            <person name="Chovatia M."/>
            <person name="Sandor L."/>
            <person name="Salamov A."/>
            <person name="Grigoriev I.V."/>
            <person name="Stajich J.E."/>
            <person name="Spatafora J.W."/>
        </authorList>
    </citation>
    <scope>NUCLEOTIDE SEQUENCE [LARGE SCALE GENOMIC DNA]</scope>
    <source>
        <strain evidence="4">S191</strain>
    </source>
</reference>
<comment type="caution">
    <text evidence="4">The sequence shown here is derived from an EMBL/GenBank/DDBJ whole genome shotgun (WGS) entry which is preliminary data.</text>
</comment>
<dbReference type="GO" id="GO:0016618">
    <property type="term" value="F:hydroxypyruvate reductase [NAD(P)H] activity"/>
    <property type="evidence" value="ECO:0007669"/>
    <property type="project" value="TreeGrafter"/>
</dbReference>
<evidence type="ECO:0000256" key="2">
    <source>
        <dbReference type="ARBA" id="ARBA00023027"/>
    </source>
</evidence>
<dbReference type="InterPro" id="IPR050223">
    <property type="entry name" value="D-isomer_2-hydroxyacid_DH"/>
</dbReference>
<keyword evidence="1" id="KW-0560">Oxidoreductase</keyword>
<proteinExistence type="predicted"/>